<evidence type="ECO:0000256" key="10">
    <source>
        <dbReference type="ARBA" id="ARBA00023114"/>
    </source>
</evidence>
<dbReference type="Gene3D" id="3.30.1950.10">
    <property type="entry name" value="wza like domain"/>
    <property type="match status" value="1"/>
</dbReference>
<evidence type="ECO:0000256" key="14">
    <source>
        <dbReference type="ARBA" id="ARBA00023288"/>
    </source>
</evidence>
<evidence type="ECO:0000256" key="4">
    <source>
        <dbReference type="ARBA" id="ARBA00022452"/>
    </source>
</evidence>
<dbReference type="PANTHER" id="PTHR33619">
    <property type="entry name" value="POLYSACCHARIDE EXPORT PROTEIN GFCE-RELATED"/>
    <property type="match status" value="1"/>
</dbReference>
<dbReference type="InterPro" id="IPR003715">
    <property type="entry name" value="Poly_export_N"/>
</dbReference>
<feature type="chain" id="PRO_5045960074" evidence="15">
    <location>
        <begin position="21"/>
        <end position="356"/>
    </location>
</feature>
<dbReference type="PANTHER" id="PTHR33619:SF3">
    <property type="entry name" value="POLYSACCHARIDE EXPORT PROTEIN GFCE-RELATED"/>
    <property type="match status" value="1"/>
</dbReference>
<dbReference type="Gene3D" id="3.10.560.10">
    <property type="entry name" value="Outer membrane lipoprotein wza domain like"/>
    <property type="match status" value="2"/>
</dbReference>
<keyword evidence="10" id="KW-0626">Porin</keyword>
<keyword evidence="8" id="KW-0625">Polysaccharide transport</keyword>
<keyword evidence="3" id="KW-0813">Transport</keyword>
<keyword evidence="7 15" id="KW-0732">Signal</keyword>
<comment type="caution">
    <text evidence="18">The sequence shown here is derived from an EMBL/GenBank/DDBJ whole genome shotgun (WGS) entry which is preliminary data.</text>
</comment>
<dbReference type="Pfam" id="PF02563">
    <property type="entry name" value="Poly_export"/>
    <property type="match status" value="1"/>
</dbReference>
<keyword evidence="4" id="KW-1134">Transmembrane beta strand</keyword>
<dbReference type="PROSITE" id="PS51257">
    <property type="entry name" value="PROKAR_LIPOPROTEIN"/>
    <property type="match status" value="1"/>
</dbReference>
<accession>A0ABU0UXJ0</accession>
<evidence type="ECO:0000256" key="1">
    <source>
        <dbReference type="ARBA" id="ARBA00004571"/>
    </source>
</evidence>
<comment type="subcellular location">
    <subcellularLocation>
        <location evidence="1">Cell outer membrane</location>
        <topology evidence="1">Multi-pass membrane protein</topology>
    </subcellularLocation>
</comment>
<evidence type="ECO:0000256" key="8">
    <source>
        <dbReference type="ARBA" id="ARBA00023047"/>
    </source>
</evidence>
<feature type="domain" description="Polysaccharide export protein N-terminal" evidence="16">
    <location>
        <begin position="76"/>
        <end position="163"/>
    </location>
</feature>
<feature type="domain" description="SLBB" evidence="17">
    <location>
        <begin position="171"/>
        <end position="247"/>
    </location>
</feature>
<keyword evidence="19" id="KW-1185">Reference proteome</keyword>
<gene>
    <name evidence="18" type="ORF">QE380_002185</name>
</gene>
<name>A0ABU0UXJ0_ACIBI</name>
<feature type="domain" description="SLBB" evidence="17">
    <location>
        <begin position="253"/>
        <end position="337"/>
    </location>
</feature>
<evidence type="ECO:0000256" key="12">
    <source>
        <dbReference type="ARBA" id="ARBA00023139"/>
    </source>
</evidence>
<evidence type="ECO:0000256" key="3">
    <source>
        <dbReference type="ARBA" id="ARBA00022448"/>
    </source>
</evidence>
<evidence type="ECO:0000256" key="2">
    <source>
        <dbReference type="ARBA" id="ARBA00009450"/>
    </source>
</evidence>
<keyword evidence="6" id="KW-0812">Transmembrane</keyword>
<dbReference type="InterPro" id="IPR054765">
    <property type="entry name" value="SLBB_dom"/>
</dbReference>
<evidence type="ECO:0000259" key="16">
    <source>
        <dbReference type="Pfam" id="PF02563"/>
    </source>
</evidence>
<reference evidence="18 19" key="1">
    <citation type="submission" date="2023-07" db="EMBL/GenBank/DDBJ databases">
        <title>Functional and genomic diversity of the sorghum phyllosphere microbiome.</title>
        <authorList>
            <person name="Shade A."/>
        </authorList>
    </citation>
    <scope>NUCLEOTIDE SEQUENCE [LARGE SCALE GENOMIC DNA]</scope>
    <source>
        <strain evidence="18 19">SORGH_AS_0887</strain>
    </source>
</reference>
<evidence type="ECO:0000256" key="5">
    <source>
        <dbReference type="ARBA" id="ARBA00022597"/>
    </source>
</evidence>
<evidence type="ECO:0000256" key="11">
    <source>
        <dbReference type="ARBA" id="ARBA00023136"/>
    </source>
</evidence>
<dbReference type="Proteomes" id="UP001233360">
    <property type="component" value="Unassembled WGS sequence"/>
</dbReference>
<evidence type="ECO:0000256" key="7">
    <source>
        <dbReference type="ARBA" id="ARBA00022729"/>
    </source>
</evidence>
<keyword evidence="12" id="KW-0564">Palmitate</keyword>
<evidence type="ECO:0000256" key="6">
    <source>
        <dbReference type="ARBA" id="ARBA00022692"/>
    </source>
</evidence>
<evidence type="ECO:0000313" key="19">
    <source>
        <dbReference type="Proteomes" id="UP001233360"/>
    </source>
</evidence>
<dbReference type="InterPro" id="IPR049712">
    <property type="entry name" value="Poly_export"/>
</dbReference>
<keyword evidence="5" id="KW-0762">Sugar transport</keyword>
<keyword evidence="14" id="KW-0449">Lipoprotein</keyword>
<keyword evidence="11" id="KW-0472">Membrane</keyword>
<proteinExistence type="inferred from homology"/>
<evidence type="ECO:0000313" key="18">
    <source>
        <dbReference type="EMBL" id="MDQ1209262.1"/>
    </source>
</evidence>
<feature type="signal peptide" evidence="15">
    <location>
        <begin position="1"/>
        <end position="20"/>
    </location>
</feature>
<organism evidence="18 19">
    <name type="scientific">Acinetobacter baylyi</name>
    <dbReference type="NCBI Taxonomy" id="202950"/>
    <lineage>
        <taxon>Bacteria</taxon>
        <taxon>Pseudomonadati</taxon>
        <taxon>Pseudomonadota</taxon>
        <taxon>Gammaproteobacteria</taxon>
        <taxon>Moraxellales</taxon>
        <taxon>Moraxellaceae</taxon>
        <taxon>Acinetobacter</taxon>
    </lineage>
</organism>
<dbReference type="EMBL" id="JAUTBK010000002">
    <property type="protein sequence ID" value="MDQ1209262.1"/>
    <property type="molecule type" value="Genomic_DNA"/>
</dbReference>
<evidence type="ECO:0000259" key="17">
    <source>
        <dbReference type="Pfam" id="PF22461"/>
    </source>
</evidence>
<sequence length="356" mass="39345">MKLYQSLIILSLSLGSFGCAVTSGLQSYDVPDQGRYETNLGAVLNVVKLTPETIQAFSLDHAVVQQNFAALFKDQRVAYRLTNGDVLSIQLWAYPEITPPLQGGIGNDFAAQSAGYSIDSSGYIQFPLIGRYKAEGKTLTQVNSEIRQLLSRFLKHPDVTVRVVSYEGKPYSVQGSVKQGGVFYLRDQPISVYTALGLAGGVTELGDNTSIRLIRNGVTYNLNTVELEKAGYSLHKLLLQPDDTLYINARENQKIYVMGEAEKNQALPMRDQGMTLSDVLGESQGINPLSASASRIYVLRTNPKDHTSELFHLNLMSLGDFSLANQFQMKSNDIVYIDATGLTRWQRVVNQIIPFS</sequence>
<dbReference type="Pfam" id="PF22461">
    <property type="entry name" value="SLBB_2"/>
    <property type="match status" value="2"/>
</dbReference>
<comment type="similarity">
    <text evidence="2">Belongs to the BexD/CtrA/VexA family.</text>
</comment>
<evidence type="ECO:0000256" key="9">
    <source>
        <dbReference type="ARBA" id="ARBA00023065"/>
    </source>
</evidence>
<keyword evidence="13" id="KW-0998">Cell outer membrane</keyword>
<evidence type="ECO:0000256" key="15">
    <source>
        <dbReference type="SAM" id="SignalP"/>
    </source>
</evidence>
<evidence type="ECO:0000256" key="13">
    <source>
        <dbReference type="ARBA" id="ARBA00023237"/>
    </source>
</evidence>
<keyword evidence="9" id="KW-0406">Ion transport</keyword>
<protein>
    <submittedName>
        <fullName evidence="18">Polysaccharide export outer membrane protein</fullName>
    </submittedName>
</protein>